<evidence type="ECO:0000313" key="4">
    <source>
        <dbReference type="EMBL" id="QPC47327.1"/>
    </source>
</evidence>
<organism evidence="4 5">
    <name type="scientific">Mangrovibacillus cuniculi</name>
    <dbReference type="NCBI Taxonomy" id="2593652"/>
    <lineage>
        <taxon>Bacteria</taxon>
        <taxon>Bacillati</taxon>
        <taxon>Bacillota</taxon>
        <taxon>Bacilli</taxon>
        <taxon>Bacillales</taxon>
        <taxon>Bacillaceae</taxon>
        <taxon>Mangrovibacillus</taxon>
    </lineage>
</organism>
<dbReference type="PANTHER" id="PTHR43833">
    <property type="entry name" value="POTASSIUM CHANNEL PROTEIN 2-RELATED-RELATED"/>
    <property type="match status" value="1"/>
</dbReference>
<dbReference type="GO" id="GO:0034220">
    <property type="term" value="P:monoatomic ion transmembrane transport"/>
    <property type="evidence" value="ECO:0007669"/>
    <property type="project" value="UniProtKB-KW"/>
</dbReference>
<proteinExistence type="predicted"/>
<dbReference type="AlphaFoldDB" id="A0A7S8CC89"/>
<feature type="transmembrane region" description="Helical" evidence="2">
    <location>
        <begin position="12"/>
        <end position="35"/>
    </location>
</feature>
<dbReference type="RefSeq" id="WP_239671998.1">
    <property type="nucleotide sequence ID" value="NZ_CP049742.1"/>
</dbReference>
<evidence type="ECO:0000313" key="5">
    <source>
        <dbReference type="Proteomes" id="UP000593626"/>
    </source>
</evidence>
<dbReference type="KEGG" id="mcui:G8O30_10390"/>
<feature type="transmembrane region" description="Helical" evidence="2">
    <location>
        <begin position="47"/>
        <end position="64"/>
    </location>
</feature>
<keyword evidence="2" id="KW-0472">Membrane</keyword>
<keyword evidence="4" id="KW-0407">Ion channel</keyword>
<dbReference type="InterPro" id="IPR013099">
    <property type="entry name" value="K_chnl_dom"/>
</dbReference>
<keyword evidence="4" id="KW-0406">Ion transport</keyword>
<dbReference type="SUPFAM" id="SSF51735">
    <property type="entry name" value="NAD(P)-binding Rossmann-fold domains"/>
    <property type="match status" value="1"/>
</dbReference>
<keyword evidence="2" id="KW-1133">Transmembrane helix</keyword>
<dbReference type="Gene3D" id="1.10.287.70">
    <property type="match status" value="1"/>
</dbReference>
<dbReference type="PANTHER" id="PTHR43833:SF9">
    <property type="entry name" value="POTASSIUM CHANNEL PROTEIN YUGO-RELATED"/>
    <property type="match status" value="1"/>
</dbReference>
<dbReference type="PROSITE" id="PS51201">
    <property type="entry name" value="RCK_N"/>
    <property type="match status" value="1"/>
</dbReference>
<evidence type="ECO:0000259" key="3">
    <source>
        <dbReference type="PROSITE" id="PS51201"/>
    </source>
</evidence>
<feature type="transmembrane region" description="Helical" evidence="2">
    <location>
        <begin position="71"/>
        <end position="90"/>
    </location>
</feature>
<name>A0A7S8CC89_9BACI</name>
<evidence type="ECO:0000256" key="2">
    <source>
        <dbReference type="SAM" id="Phobius"/>
    </source>
</evidence>
<accession>A0A7S8CC89</accession>
<dbReference type="Gene3D" id="3.40.50.720">
    <property type="entry name" value="NAD(P)-binding Rossmann-like Domain"/>
    <property type="match status" value="1"/>
</dbReference>
<dbReference type="SUPFAM" id="SSF81324">
    <property type="entry name" value="Voltage-gated potassium channels"/>
    <property type="match status" value="1"/>
</dbReference>
<dbReference type="GO" id="GO:0006813">
    <property type="term" value="P:potassium ion transport"/>
    <property type="evidence" value="ECO:0007669"/>
    <property type="project" value="InterPro"/>
</dbReference>
<dbReference type="Pfam" id="PF07885">
    <property type="entry name" value="Ion_trans_2"/>
    <property type="match status" value="1"/>
</dbReference>
<keyword evidence="5" id="KW-1185">Reference proteome</keyword>
<keyword evidence="2" id="KW-0812">Transmembrane</keyword>
<keyword evidence="4" id="KW-0813">Transport</keyword>
<comment type="subcellular location">
    <subcellularLocation>
        <location evidence="1">Cell membrane</location>
        <topology evidence="1">Multi-pass membrane protein</topology>
    </subcellularLocation>
</comment>
<dbReference type="InterPro" id="IPR036291">
    <property type="entry name" value="NAD(P)-bd_dom_sf"/>
</dbReference>
<evidence type="ECO:0000256" key="1">
    <source>
        <dbReference type="ARBA" id="ARBA00004651"/>
    </source>
</evidence>
<dbReference type="InterPro" id="IPR050721">
    <property type="entry name" value="Trk_Ktr_HKT_K-transport"/>
</dbReference>
<reference evidence="4 5" key="1">
    <citation type="submission" date="2019-07" db="EMBL/GenBank/DDBJ databases">
        <title>Genome sequence of 2 isolates from Red Sea Mangroves.</title>
        <authorList>
            <person name="Sefrji F."/>
            <person name="Michoud G."/>
            <person name="Merlino G."/>
            <person name="Daffonchio D."/>
        </authorList>
    </citation>
    <scope>NUCLEOTIDE SEQUENCE [LARGE SCALE GENOMIC DNA]</scope>
    <source>
        <strain evidence="4 5">R1DC41</strain>
    </source>
</reference>
<dbReference type="Proteomes" id="UP000593626">
    <property type="component" value="Chromosome"/>
</dbReference>
<dbReference type="InterPro" id="IPR003148">
    <property type="entry name" value="RCK_N"/>
</dbReference>
<gene>
    <name evidence="4" type="ORF">G8O30_10390</name>
</gene>
<sequence length="328" mass="36750">MKKWLHHFNQLPLLARFFTFAASMVVIFGVLVHLIEPTTFPTIFDGIWWAIVTTSTIGYGDFVPATFTGKFIAIILIVVGAGFVTTYFVTLSSATIARLQQKLNGGTSYMGKNHIVLVGWNERSKALISHYTKYKDNTQIVLIDNTAEENPFPHERITFIKGKPYNDETLQRANVASASQMVITANQHLDEADSDKEVVLTILSAKGIGENVYCIAEILTNEQVKNAQRAGADEIVRTNEQTSNLIINTLSSHGMSKSIESLLQEEDVSHIHLELINTEWETKSFEELQSHFLKERKIVIGIKRDEINLINPAPGLYLMNGDELILIS</sequence>
<feature type="domain" description="RCK N-terminal" evidence="3">
    <location>
        <begin position="112"/>
        <end position="237"/>
    </location>
</feature>
<protein>
    <submittedName>
        <fullName evidence="4">Potassium channel protein</fullName>
    </submittedName>
</protein>
<dbReference type="EMBL" id="CP049742">
    <property type="protein sequence ID" value="QPC47327.1"/>
    <property type="molecule type" value="Genomic_DNA"/>
</dbReference>
<dbReference type="Pfam" id="PF02254">
    <property type="entry name" value="TrkA_N"/>
    <property type="match status" value="1"/>
</dbReference>
<dbReference type="GO" id="GO:0005886">
    <property type="term" value="C:plasma membrane"/>
    <property type="evidence" value="ECO:0007669"/>
    <property type="project" value="UniProtKB-SubCell"/>
</dbReference>